<comment type="caution">
    <text evidence="2">The sequence shown here is derived from an EMBL/GenBank/DDBJ whole genome shotgun (WGS) entry which is preliminary data.</text>
</comment>
<keyword evidence="1" id="KW-0472">Membrane</keyword>
<accession>A0A8I1EHT8</accession>
<keyword evidence="1" id="KW-1133">Transmembrane helix</keyword>
<proteinExistence type="predicted"/>
<dbReference type="Proteomes" id="UP000637061">
    <property type="component" value="Unassembled WGS sequence"/>
</dbReference>
<sequence length="94" mass="10443">MSYNRRYSKNFGVFLMLLAVAIYFGFSSVLGDIESWGVDSTVYQPSALLWAFSSVGTFFVGLAFYRGVFLMSEHVIKPKNPEKVESEAAETPAA</sequence>
<evidence type="ECO:0000313" key="2">
    <source>
        <dbReference type="EMBL" id="MBI6885776.1"/>
    </source>
</evidence>
<evidence type="ECO:0000256" key="1">
    <source>
        <dbReference type="SAM" id="Phobius"/>
    </source>
</evidence>
<gene>
    <name evidence="2" type="ORF">JEU22_17865</name>
</gene>
<evidence type="ECO:0000313" key="3">
    <source>
        <dbReference type="Proteomes" id="UP000637061"/>
    </source>
</evidence>
<dbReference type="AlphaFoldDB" id="A0A8I1EHT8"/>
<dbReference type="EMBL" id="JAEHTE010000023">
    <property type="protein sequence ID" value="MBI6885776.1"/>
    <property type="molecule type" value="Genomic_DNA"/>
</dbReference>
<dbReference type="RefSeq" id="WP_198747704.1">
    <property type="nucleotide sequence ID" value="NZ_JAEHTE010000023.1"/>
</dbReference>
<name>A0A8I1EHT8_PSEPU</name>
<feature type="transmembrane region" description="Helical" evidence="1">
    <location>
        <begin position="47"/>
        <end position="69"/>
    </location>
</feature>
<protein>
    <submittedName>
        <fullName evidence="2">Uncharacterized protein</fullName>
    </submittedName>
</protein>
<reference evidence="2" key="1">
    <citation type="submission" date="2020-12" db="EMBL/GenBank/DDBJ databases">
        <title>Enhanced detection system for hospital associated transmission using whole genome sequencing surveillance.</title>
        <authorList>
            <person name="Harrison L.H."/>
            <person name="Van Tyne D."/>
            <person name="Marsh J.W."/>
            <person name="Griffith M.P."/>
            <person name="Snyder D.J."/>
            <person name="Cooper V.S."/>
            <person name="Mustapha M."/>
        </authorList>
    </citation>
    <scope>NUCLEOTIDE SEQUENCE</scope>
    <source>
        <strain evidence="2">PSB00042</strain>
    </source>
</reference>
<keyword evidence="1" id="KW-0812">Transmembrane</keyword>
<organism evidence="2 3">
    <name type="scientific">Pseudomonas putida</name>
    <name type="common">Arthrobacter siderocapsulatus</name>
    <dbReference type="NCBI Taxonomy" id="303"/>
    <lineage>
        <taxon>Bacteria</taxon>
        <taxon>Pseudomonadati</taxon>
        <taxon>Pseudomonadota</taxon>
        <taxon>Gammaproteobacteria</taxon>
        <taxon>Pseudomonadales</taxon>
        <taxon>Pseudomonadaceae</taxon>
        <taxon>Pseudomonas</taxon>
    </lineage>
</organism>